<gene>
    <name evidence="4" type="ORF">BMW22_00710</name>
</gene>
<reference evidence="4 5" key="1">
    <citation type="submission" date="2016-11" db="EMBL/GenBank/DDBJ databases">
        <title>Rhizobium leguminosarum bv. viciae strain Vaf12 isolated from Vavilovia formosa root nodules from Russia, Dagestan.</title>
        <authorList>
            <person name="Kimeklis A."/>
        </authorList>
    </citation>
    <scope>NUCLEOTIDE SEQUENCE [LARGE SCALE GENOMIC DNA]</scope>
    <source>
        <strain evidence="4 5">Vaf-108</strain>
    </source>
</reference>
<sequence>MKDAATMSGTYATFSDDSFAGRTVLITGAASGMGLETARAFASKGAEVVMADRDEAGLKHYGAELRNGGAAVHTVTVDVSDQESIDKAFDYCDANLARLDNVVTCAAIITAKRIFEQDRAHWHRVLDVNLLGSFFVVQAAVKRMLDNTDGGNIVCIASDAGVHGGGGLIADTAYAASKAGTLSMVKSVARELAGKKIRINALNPGPTDSPMHSHIDQSLKDRIAGNLPMRRMGRPEDMAAAIMFLCSDAASFTYGAALDVDGGSMFR</sequence>
<dbReference type="Proteomes" id="UP000183050">
    <property type="component" value="Chromosome"/>
</dbReference>
<dbReference type="GO" id="GO:0016616">
    <property type="term" value="F:oxidoreductase activity, acting on the CH-OH group of donors, NAD or NADP as acceptor"/>
    <property type="evidence" value="ECO:0007669"/>
    <property type="project" value="TreeGrafter"/>
</dbReference>
<dbReference type="SMART" id="SM00822">
    <property type="entry name" value="PKS_KR"/>
    <property type="match status" value="1"/>
</dbReference>
<dbReference type="Pfam" id="PF13561">
    <property type="entry name" value="adh_short_C2"/>
    <property type="match status" value="1"/>
</dbReference>
<dbReference type="PANTHER" id="PTHR42760">
    <property type="entry name" value="SHORT-CHAIN DEHYDROGENASES/REDUCTASES FAMILY MEMBER"/>
    <property type="match status" value="1"/>
</dbReference>
<dbReference type="CDD" id="cd05233">
    <property type="entry name" value="SDR_c"/>
    <property type="match status" value="1"/>
</dbReference>
<comment type="similarity">
    <text evidence="1">Belongs to the short-chain dehydrogenases/reductases (SDR) family.</text>
</comment>
<feature type="domain" description="Ketoreductase" evidence="3">
    <location>
        <begin position="22"/>
        <end position="207"/>
    </location>
</feature>
<dbReference type="FunFam" id="3.40.50.720:FF:000084">
    <property type="entry name" value="Short-chain dehydrogenase reductase"/>
    <property type="match status" value="1"/>
</dbReference>
<dbReference type="SUPFAM" id="SSF51735">
    <property type="entry name" value="NAD(P)-binding Rossmann-fold domains"/>
    <property type="match status" value="1"/>
</dbReference>
<dbReference type="InterPro" id="IPR036291">
    <property type="entry name" value="NAD(P)-bd_dom_sf"/>
</dbReference>
<dbReference type="PRINTS" id="PR00080">
    <property type="entry name" value="SDRFAMILY"/>
</dbReference>
<evidence type="ECO:0000313" key="5">
    <source>
        <dbReference type="Proteomes" id="UP000183050"/>
    </source>
</evidence>
<keyword evidence="2" id="KW-0560">Oxidoreductase</keyword>
<dbReference type="AlphaFoldDB" id="A0A1L3Z461"/>
<dbReference type="RefSeq" id="WP_072637330.1">
    <property type="nucleotide sequence ID" value="NZ_CP018228.1"/>
</dbReference>
<dbReference type="InterPro" id="IPR002347">
    <property type="entry name" value="SDR_fam"/>
</dbReference>
<accession>A0A1L3Z461</accession>
<dbReference type="PANTHER" id="PTHR42760:SF133">
    <property type="entry name" value="3-OXOACYL-[ACYL-CARRIER-PROTEIN] REDUCTASE"/>
    <property type="match status" value="1"/>
</dbReference>
<name>A0A1L3Z461_RHILE</name>
<dbReference type="EMBL" id="CP018228">
    <property type="protein sequence ID" value="API50352.1"/>
    <property type="molecule type" value="Genomic_DNA"/>
</dbReference>
<evidence type="ECO:0000256" key="1">
    <source>
        <dbReference type="ARBA" id="ARBA00006484"/>
    </source>
</evidence>
<evidence type="ECO:0000313" key="4">
    <source>
        <dbReference type="EMBL" id="API50352.1"/>
    </source>
</evidence>
<proteinExistence type="inferred from homology"/>
<organism evidence="4 5">
    <name type="scientific">Rhizobium leguminosarum</name>
    <dbReference type="NCBI Taxonomy" id="384"/>
    <lineage>
        <taxon>Bacteria</taxon>
        <taxon>Pseudomonadati</taxon>
        <taxon>Pseudomonadota</taxon>
        <taxon>Alphaproteobacteria</taxon>
        <taxon>Hyphomicrobiales</taxon>
        <taxon>Rhizobiaceae</taxon>
        <taxon>Rhizobium/Agrobacterium group</taxon>
        <taxon>Rhizobium</taxon>
    </lineage>
</organism>
<protein>
    <submittedName>
        <fullName evidence="4">Short-chain dehydrogenase</fullName>
    </submittedName>
</protein>
<evidence type="ECO:0000259" key="3">
    <source>
        <dbReference type="SMART" id="SM00822"/>
    </source>
</evidence>
<dbReference type="Gene3D" id="3.40.50.720">
    <property type="entry name" value="NAD(P)-binding Rossmann-like Domain"/>
    <property type="match status" value="1"/>
</dbReference>
<dbReference type="InterPro" id="IPR057326">
    <property type="entry name" value="KR_dom"/>
</dbReference>
<evidence type="ECO:0000256" key="2">
    <source>
        <dbReference type="ARBA" id="ARBA00023002"/>
    </source>
</evidence>
<dbReference type="PRINTS" id="PR00081">
    <property type="entry name" value="GDHRDH"/>
</dbReference>